<comment type="caution">
    <text evidence="3">The sequence shown here is derived from an EMBL/GenBank/DDBJ whole genome shotgun (WGS) entry which is preliminary data.</text>
</comment>
<keyword evidence="4" id="KW-1185">Reference proteome</keyword>
<feature type="domain" description="Fibronectin type-III" evidence="2">
    <location>
        <begin position="1579"/>
        <end position="1667"/>
    </location>
</feature>
<dbReference type="InterPro" id="IPR036116">
    <property type="entry name" value="FN3_sf"/>
</dbReference>
<evidence type="ECO:0000256" key="1">
    <source>
        <dbReference type="SAM" id="SignalP"/>
    </source>
</evidence>
<dbReference type="Gene3D" id="2.60.40.10">
    <property type="entry name" value="Immunoglobulins"/>
    <property type="match status" value="4"/>
</dbReference>
<feature type="signal peptide" evidence="1">
    <location>
        <begin position="1"/>
        <end position="20"/>
    </location>
</feature>
<evidence type="ECO:0000313" key="4">
    <source>
        <dbReference type="Proteomes" id="UP001254759"/>
    </source>
</evidence>
<name>A0ABU1RNS8_9GAMM</name>
<dbReference type="InterPro" id="IPR003961">
    <property type="entry name" value="FN3_dom"/>
</dbReference>
<dbReference type="SUPFAM" id="SSF49265">
    <property type="entry name" value="Fibronectin type III"/>
    <property type="match status" value="3"/>
</dbReference>
<reference evidence="3 4" key="1">
    <citation type="submission" date="2023-07" db="EMBL/GenBank/DDBJ databases">
        <title>Sorghum-associated microbial communities from plants grown in Nebraska, USA.</title>
        <authorList>
            <person name="Schachtman D."/>
        </authorList>
    </citation>
    <scope>NUCLEOTIDE SEQUENCE [LARGE SCALE GENOMIC DNA]</scope>
    <source>
        <strain evidence="3 4">BE107</strain>
    </source>
</reference>
<feature type="domain" description="Fibronectin type-III" evidence="2">
    <location>
        <begin position="1671"/>
        <end position="1757"/>
    </location>
</feature>
<evidence type="ECO:0000313" key="3">
    <source>
        <dbReference type="EMBL" id="MDR6840427.1"/>
    </source>
</evidence>
<protein>
    <submittedName>
        <fullName evidence="3">YD repeat-containing protein</fullName>
    </submittedName>
</protein>
<organism evidence="3 4">
    <name type="scientific">Pseudoxanthomonas sacheonensis</name>
    <dbReference type="NCBI Taxonomy" id="443615"/>
    <lineage>
        <taxon>Bacteria</taxon>
        <taxon>Pseudomonadati</taxon>
        <taxon>Pseudomonadota</taxon>
        <taxon>Gammaproteobacteria</taxon>
        <taxon>Lysobacterales</taxon>
        <taxon>Lysobacteraceae</taxon>
        <taxon>Pseudoxanthomonas</taxon>
    </lineage>
</organism>
<dbReference type="PANTHER" id="PTHR47135">
    <property type="entry name" value="FIBRONECTIN TYPE III DOMAIN-CONTAINING PROTEIN 7"/>
    <property type="match status" value="1"/>
</dbReference>
<dbReference type="Gene3D" id="2.180.10.10">
    <property type="entry name" value="RHS repeat-associated core"/>
    <property type="match status" value="3"/>
</dbReference>
<sequence length="1828" mass="193516">MKVGLLLLGSLALVSLQAGAVEPYQEYNKRIESAQNITALNDQLMGDSVSLYNGATEFSATDIDLPGNDSLPVRLGRRLSIELNPAGNGGGFDSSLGGAGNWDVEVPSISSTYAGSSDWAPDRCSVGGAPSMGGFEPTDFWRGNSIHIPGGGDRTMLLMAAGVPQPSDGVPRKWTTRERDMFTCIPMQSGLAGEGFLMQTTSGVRYYFDIAVSRSLGYMTRNVEGFPNPFTVSRVKYYLLASKIQDRFGNTVTFQYDANGHPTSITGSDGRLITLAYSGALLTSASANGRTWQYQYGAGVDAGKLTAVVQPDSSKWQFAYIGTLKPDYEPWDGGSNASCSLKPPAIAASFGLNITHPSGAVGDFQFANKRHYRAGLHASECLPRVNAGTTYYILHTPNYFDVMSLQSKSISGPGLAQPMVWTYDYGISNQALWGSAGTAAPYPCTTCATEKLVTVTNPDATRREYRYGFLYALNEGRLLGSSVLDAGGMVRRTESTAYISEAQVAAQNFFTLYGYIINGDDPSTAAVRPVISQTIQQDGVTFSMQVNTACTGGSTVYCFDIYGNTTSVTKSSSLGFTRSETTVYAHDPVKWLLGQVAQTAIDGIIASETTYDSAYALPLQTKSFGKVKQVLTYNLTAGSDQLGTVATVKDGNNNTTTLSNWKRGTPQLIQHPATPDQPGGTSLSAVVDANGWIGSVTNEAASKTCYTYDTMGRVASVTYPSETAANTCDSSAWEITTQSFQQIASSEYGIPANHWKQTISTGNGRKVVYFDAFWRPLVEEAYDIADAANTRSLVVKRYDTSGQLAFQGYPLRTLSDYASSSLVGATTIYDALGRATSFTQASEIGPLTTTTLYDSGFKTVVTDPRNFQTTTEFQVFDQPTTDAPTKIVSPEDTITEIGRDVFGKPTYLRRRNTANTISSTRRYVYNGNQELCKTIEPETASTVMHYDLGGNLDWSASGQDLPSTTECNTDVVPVAQIVTRSYDARNRVKTLVFPDNLGNTATSYTPEGQVASVLVNNGGSDLVTSDYVYKRRGSLASERLRLGTNDWSLGYAYNRNGHLATLTYPDSLSVGFAPNALGQPKQAGGYALGVNYHPNGGMSGFTYGNGIVHTMTQNTRQLPERSLDSGDVLDDSYDYDQVGNVAAISDGLPGNRGNRDMTYDGLNRLLTTVSPMFVGGTLYTYDALDNLTRVKAPGRDHIYNYDNKWRLQAVTVGAATVIALDYDTHGNLNNKNGQLFVFDTGNRLRQATGQETYQYDGAGRRVKATNASQASIYSFYGQDGALRFQRDERQGKTTDYIMLNGSLVARVSNVVSPAVPTVSAPGFVSTGSYTVSWTAVAGASRYELQERVNSGSWSQVYSGTALSQAFTGKVSGVYGYQARACNPSACGAWSAEASVSVTLPPSSVPTISVPATAPGGDYTVSWTASTGATSYTLDQSTNGGSTWATAYTGAAQSVPYVDKPAGNYTYRVKGCNSAGCSAYSANATVQSIQPPSGTSTVTAPASNSTGSYTVSWTAVATATTYTLEEQVNGGGWTAFGANAGTSTAISGRANGTYGYRVKGCNSAGCGPVSAVVSVVVLYPPTTPALSVPSSSNTGNYTVSWTAPGTTTSYQIEQSANGGAWAAFYTGAATSAAATGRATGSYAYRGRACNASGCSGNSATVTIAVALAPAAAPTLTAPASTTTGSFTVSWTTVTDAATYSLEERLNGGSWSVIYSNTGTSSALTNRTPGTWDYRVKGCNSVGCGPTSAVSTVTSSAPPAPAAPTGLQAVPNGVGCNISWNASAGATYYELKKTFTLYSGPATSYSYDAACPTGLKVRACNASTCSVWVP</sequence>
<feature type="chain" id="PRO_5045291510" evidence="1">
    <location>
        <begin position="21"/>
        <end position="1828"/>
    </location>
</feature>
<accession>A0ABU1RNS8</accession>
<dbReference type="SMART" id="SM00060">
    <property type="entry name" value="FN3"/>
    <property type="match status" value="6"/>
</dbReference>
<dbReference type="RefSeq" id="WP_310090307.1">
    <property type="nucleotide sequence ID" value="NZ_JAVDTT010000001.1"/>
</dbReference>
<dbReference type="PANTHER" id="PTHR47135:SF1">
    <property type="entry name" value="FIBRONECTIN TYPE III DOMAIN-CONTAINING PROTEIN 7"/>
    <property type="match status" value="1"/>
</dbReference>
<dbReference type="EMBL" id="JAVDTT010000001">
    <property type="protein sequence ID" value="MDR6840427.1"/>
    <property type="molecule type" value="Genomic_DNA"/>
</dbReference>
<gene>
    <name evidence="3" type="ORF">J2W94_000691</name>
</gene>
<keyword evidence="1" id="KW-0732">Signal</keyword>
<dbReference type="Proteomes" id="UP001254759">
    <property type="component" value="Unassembled WGS sequence"/>
</dbReference>
<feature type="domain" description="Fibronectin type-III" evidence="2">
    <location>
        <begin position="1312"/>
        <end position="1401"/>
    </location>
</feature>
<dbReference type="InterPro" id="IPR013783">
    <property type="entry name" value="Ig-like_fold"/>
</dbReference>
<evidence type="ECO:0000259" key="2">
    <source>
        <dbReference type="PROSITE" id="PS50853"/>
    </source>
</evidence>
<proteinExistence type="predicted"/>
<dbReference type="PROSITE" id="PS50853">
    <property type="entry name" value="FN3"/>
    <property type="match status" value="3"/>
</dbReference>